<comment type="caution">
    <text evidence="1">The sequence shown here is derived from an EMBL/GenBank/DDBJ whole genome shotgun (WGS) entry which is preliminary data.</text>
</comment>
<name>A0ACA9MIJ7_9GLOM</name>
<reference evidence="1" key="1">
    <citation type="submission" date="2021-06" db="EMBL/GenBank/DDBJ databases">
        <authorList>
            <person name="Kallberg Y."/>
            <person name="Tangrot J."/>
            <person name="Rosling A."/>
        </authorList>
    </citation>
    <scope>NUCLEOTIDE SEQUENCE</scope>
    <source>
        <strain evidence="1">28 12/20/2015</strain>
    </source>
</reference>
<evidence type="ECO:0000313" key="1">
    <source>
        <dbReference type="EMBL" id="CAG8591328.1"/>
    </source>
</evidence>
<organism evidence="1 2">
    <name type="scientific">Cetraspora pellucida</name>
    <dbReference type="NCBI Taxonomy" id="1433469"/>
    <lineage>
        <taxon>Eukaryota</taxon>
        <taxon>Fungi</taxon>
        <taxon>Fungi incertae sedis</taxon>
        <taxon>Mucoromycota</taxon>
        <taxon>Glomeromycotina</taxon>
        <taxon>Glomeromycetes</taxon>
        <taxon>Diversisporales</taxon>
        <taxon>Gigasporaceae</taxon>
        <taxon>Cetraspora</taxon>
    </lineage>
</organism>
<dbReference type="Proteomes" id="UP000789366">
    <property type="component" value="Unassembled WGS sequence"/>
</dbReference>
<accession>A0ACA9MIJ7</accession>
<dbReference type="EMBL" id="CAJVPW010008230">
    <property type="protein sequence ID" value="CAG8591328.1"/>
    <property type="molecule type" value="Genomic_DNA"/>
</dbReference>
<feature type="non-terminal residue" evidence="1">
    <location>
        <position position="1"/>
    </location>
</feature>
<protein>
    <submittedName>
        <fullName evidence="1">12722_t:CDS:1</fullName>
    </submittedName>
</protein>
<evidence type="ECO:0000313" key="2">
    <source>
        <dbReference type="Proteomes" id="UP000789366"/>
    </source>
</evidence>
<gene>
    <name evidence="1" type="ORF">SPELUC_LOCUS6759</name>
</gene>
<keyword evidence="2" id="KW-1185">Reference proteome</keyword>
<sequence length="196" mass="22751">DLRGFVEKVAERVEKLYSKFIDIDLYKSHFSLHLLGSAKEDRVKRPAISLVKKGYCELEDYLSIKDETALSMKASLVIAKYGWLEDQLYRFLRSNGCFILKYYWQKQYKPDHKGLVFRKVTEIFAKLKQEIVKKIADAISNPCPLVELSKTVINVEKLKNASEAYPNFLSTEKMTMLICSSSGTWKATVLRELLWH</sequence>
<proteinExistence type="predicted"/>